<dbReference type="Gene3D" id="3.30.70.260">
    <property type="match status" value="1"/>
</dbReference>
<keyword evidence="8 14" id="KW-0560">Oxidoreductase</keyword>
<dbReference type="PROSITE" id="PS00065">
    <property type="entry name" value="D_2_HYDROXYACID_DH_1"/>
    <property type="match status" value="1"/>
</dbReference>
<comment type="similarity">
    <text evidence="3 14">Belongs to the D-isomer specific 2-hydroxyacid dehydrogenase family.</text>
</comment>
<dbReference type="FunFam" id="3.40.50.720:FF:000041">
    <property type="entry name" value="D-3-phosphoglycerate dehydrogenase"/>
    <property type="match status" value="1"/>
</dbReference>
<dbReference type="InterPro" id="IPR029752">
    <property type="entry name" value="D-isomer_DH_CS1"/>
</dbReference>
<dbReference type="InterPro" id="IPR050857">
    <property type="entry name" value="D-2-hydroxyacid_DH"/>
</dbReference>
<feature type="region of interest" description="Disordered" evidence="15">
    <location>
        <begin position="1"/>
        <end position="46"/>
    </location>
</feature>
<comment type="pathway">
    <text evidence="2">Amino-acid biosynthesis; L-serine biosynthesis; L-serine from 3-phospho-D-glycerate: step 1/3.</text>
</comment>
<keyword evidence="9" id="KW-0520">NAD</keyword>
<dbReference type="InterPro" id="IPR045865">
    <property type="entry name" value="ACT-like_dom_sf"/>
</dbReference>
<evidence type="ECO:0000256" key="2">
    <source>
        <dbReference type="ARBA" id="ARBA00005216"/>
    </source>
</evidence>
<keyword evidence="6" id="KW-0597">Phosphoprotein</keyword>
<dbReference type="InterPro" id="IPR002912">
    <property type="entry name" value="ACT_dom"/>
</dbReference>
<dbReference type="PROSITE" id="PS51671">
    <property type="entry name" value="ACT"/>
    <property type="match status" value="1"/>
</dbReference>
<dbReference type="CDD" id="cd12176">
    <property type="entry name" value="PGDH_3"/>
    <property type="match status" value="1"/>
</dbReference>
<evidence type="ECO:0000256" key="8">
    <source>
        <dbReference type="ARBA" id="ARBA00023002"/>
    </source>
</evidence>
<reference evidence="17" key="1">
    <citation type="submission" date="2021-03" db="EMBL/GenBank/DDBJ databases">
        <title>Comparative genomics and phylogenomic investigation of the class Geoglossomycetes provide insights into ecological specialization and systematics.</title>
        <authorList>
            <person name="Melie T."/>
            <person name="Pirro S."/>
            <person name="Miller A.N."/>
            <person name="Quandt A."/>
        </authorList>
    </citation>
    <scope>NUCLEOTIDE SEQUENCE</scope>
    <source>
        <strain evidence="17">GBOQ0MN5Z8</strain>
    </source>
</reference>
<dbReference type="EC" id="1.1.1.399" evidence="4"/>
<feature type="domain" description="ACT" evidence="16">
    <location>
        <begin position="395"/>
        <end position="461"/>
    </location>
</feature>
<dbReference type="PANTHER" id="PTHR42789:SF1">
    <property type="entry name" value="D-ISOMER SPECIFIC 2-HYDROXYACID DEHYDROGENASE FAMILY PROTEIN (AFU_ORTHOLOGUE AFUA_6G10090)"/>
    <property type="match status" value="1"/>
</dbReference>
<dbReference type="PANTHER" id="PTHR42789">
    <property type="entry name" value="D-ISOMER SPECIFIC 2-HYDROXYACID DEHYDROGENASE FAMILY PROTEIN (AFU_ORTHOLOGUE AFUA_6G10090)"/>
    <property type="match status" value="1"/>
</dbReference>
<dbReference type="SUPFAM" id="SSF52283">
    <property type="entry name" value="Formate/glycerate dehydrogenase catalytic domain-like"/>
    <property type="match status" value="1"/>
</dbReference>
<dbReference type="Pfam" id="PF00389">
    <property type="entry name" value="2-Hacid_dh"/>
    <property type="match status" value="1"/>
</dbReference>
<dbReference type="InterPro" id="IPR006140">
    <property type="entry name" value="D-isomer_DH_NAD-bd"/>
</dbReference>
<dbReference type="GO" id="GO:0061759">
    <property type="term" value="F:2-oxoglutarate reductase activity"/>
    <property type="evidence" value="ECO:0007669"/>
    <property type="project" value="UniProtKB-ARBA"/>
</dbReference>
<dbReference type="InterPro" id="IPR036291">
    <property type="entry name" value="NAD(P)-bd_dom_sf"/>
</dbReference>
<dbReference type="GO" id="GO:0051287">
    <property type="term" value="F:NAD binding"/>
    <property type="evidence" value="ECO:0007669"/>
    <property type="project" value="InterPro"/>
</dbReference>
<comment type="catalytic activity">
    <reaction evidence="13">
        <text>(2R)-3-phosphoglycerate + NAD(+) = 3-phosphooxypyruvate + NADH + H(+)</text>
        <dbReference type="Rhea" id="RHEA:12641"/>
        <dbReference type="ChEBI" id="CHEBI:15378"/>
        <dbReference type="ChEBI" id="CHEBI:18110"/>
        <dbReference type="ChEBI" id="CHEBI:57540"/>
        <dbReference type="ChEBI" id="CHEBI:57945"/>
        <dbReference type="ChEBI" id="CHEBI:58272"/>
        <dbReference type="EC" id="1.1.1.95"/>
    </reaction>
</comment>
<evidence type="ECO:0000313" key="18">
    <source>
        <dbReference type="Proteomes" id="UP000698800"/>
    </source>
</evidence>
<protein>
    <recommendedName>
        <fullName evidence="11">2-oxoglutarate reductase</fullName>
        <ecNumber evidence="4">1.1.1.399</ecNumber>
        <ecNumber evidence="5">1.1.1.95</ecNumber>
    </recommendedName>
</protein>
<evidence type="ECO:0000256" key="10">
    <source>
        <dbReference type="ARBA" id="ARBA00023299"/>
    </source>
</evidence>
<dbReference type="SUPFAM" id="SSF55021">
    <property type="entry name" value="ACT-like"/>
    <property type="match status" value="1"/>
</dbReference>
<dbReference type="GO" id="GO:0004617">
    <property type="term" value="F:phosphoglycerate dehydrogenase activity"/>
    <property type="evidence" value="ECO:0007669"/>
    <property type="project" value="UniProtKB-EC"/>
</dbReference>
<evidence type="ECO:0000259" key="16">
    <source>
        <dbReference type="PROSITE" id="PS51671"/>
    </source>
</evidence>
<evidence type="ECO:0000256" key="9">
    <source>
        <dbReference type="ARBA" id="ARBA00023027"/>
    </source>
</evidence>
<dbReference type="GO" id="GO:0006564">
    <property type="term" value="P:L-serine biosynthetic process"/>
    <property type="evidence" value="ECO:0007669"/>
    <property type="project" value="UniProtKB-KW"/>
</dbReference>
<gene>
    <name evidence="17" type="primary">SER33</name>
    <name evidence="17" type="ORF">FGG08_004811</name>
</gene>
<dbReference type="Pfam" id="PF02826">
    <property type="entry name" value="2-Hacid_dh_C"/>
    <property type="match status" value="1"/>
</dbReference>
<dbReference type="Gene3D" id="3.40.50.720">
    <property type="entry name" value="NAD(P)-binding Rossmann-like Domain"/>
    <property type="match status" value="2"/>
</dbReference>
<dbReference type="SUPFAM" id="SSF51735">
    <property type="entry name" value="NAD(P)-binding Rossmann-fold domains"/>
    <property type="match status" value="1"/>
</dbReference>
<evidence type="ECO:0000256" key="6">
    <source>
        <dbReference type="ARBA" id="ARBA00022553"/>
    </source>
</evidence>
<sequence length="461" mass="50561">MASAARDIVQRPKGPSRTVSSSLGSSSSPTATFHPTLPHSRRASPKQLKPFATEDIKILLLENVNQTGRDILARQGYQVEFFKTSLPEDQLIEKIRDVHVIGIRSKTKLTANVLQEAKSLIVIGCFCIGTNQVDLDYAAKHGIPVFNSPFSNSRSVAELVVGEIIGLARQLYDRSNEMHKGTWNKVSNKCWEIRGKVLGIIGYGHIGSQLSVLAESMGMQVIFYDVVNLMALGTARQVPVLTDLLRDADFVTCHVPELPETENMIGPREFEQMKNGSYLINASRGSVVDIPALIDAMRTGKLAGAALDVFPSEPAGNGDYFVNNLNSWAEGLRNLNNIILTPHIGGSTEEAQSAIGIEVAESLMRYVNEGATLGAVNFPEVNLRSLTLDEPNHVRVIYIHRNIPGVLRKVNAILGDHNVDKQVTDSRGEVAYLMADISNVNQSEIKDLFESLEALSCKFRD</sequence>
<keyword evidence="10" id="KW-0718">Serine biosynthesis</keyword>
<dbReference type="AlphaFoldDB" id="A0A9P8I4W8"/>
<proteinExistence type="inferred from homology"/>
<dbReference type="InterPro" id="IPR029753">
    <property type="entry name" value="D-isomer_DH_CS"/>
</dbReference>
<evidence type="ECO:0000256" key="1">
    <source>
        <dbReference type="ARBA" id="ARBA00003800"/>
    </source>
</evidence>
<evidence type="ECO:0000256" key="11">
    <source>
        <dbReference type="ARBA" id="ARBA00030455"/>
    </source>
</evidence>
<dbReference type="OrthoDB" id="1621027at2759"/>
<evidence type="ECO:0000256" key="15">
    <source>
        <dbReference type="SAM" id="MobiDB-lite"/>
    </source>
</evidence>
<dbReference type="EMBL" id="JAGHQL010000102">
    <property type="protein sequence ID" value="KAH0538610.1"/>
    <property type="molecule type" value="Genomic_DNA"/>
</dbReference>
<comment type="function">
    <text evidence="1">Catalyzes the reversible oxidation of 3-phospho-D-glycerate to 3-phosphonooxypyruvate, the first step of the phosphorylated L-serine biosynthesis pathway. Also catalyzes the reversible oxidation of 2-hydroxyglutarate to 2-oxoglutarate.</text>
</comment>
<dbReference type="EC" id="1.1.1.95" evidence="5"/>
<evidence type="ECO:0000256" key="7">
    <source>
        <dbReference type="ARBA" id="ARBA00022605"/>
    </source>
</evidence>
<comment type="caution">
    <text evidence="17">The sequence shown here is derived from an EMBL/GenBank/DDBJ whole genome shotgun (WGS) entry which is preliminary data.</text>
</comment>
<feature type="compositionally biased region" description="Low complexity" evidence="15">
    <location>
        <begin position="16"/>
        <end position="28"/>
    </location>
</feature>
<evidence type="ECO:0000256" key="12">
    <source>
        <dbReference type="ARBA" id="ARBA00048126"/>
    </source>
</evidence>
<accession>A0A9P8I4W8</accession>
<evidence type="ECO:0000256" key="13">
    <source>
        <dbReference type="ARBA" id="ARBA00048731"/>
    </source>
</evidence>
<evidence type="ECO:0000313" key="17">
    <source>
        <dbReference type="EMBL" id="KAH0538610.1"/>
    </source>
</evidence>
<organism evidence="17 18">
    <name type="scientific">Glutinoglossum americanum</name>
    <dbReference type="NCBI Taxonomy" id="1670608"/>
    <lineage>
        <taxon>Eukaryota</taxon>
        <taxon>Fungi</taxon>
        <taxon>Dikarya</taxon>
        <taxon>Ascomycota</taxon>
        <taxon>Pezizomycotina</taxon>
        <taxon>Geoglossomycetes</taxon>
        <taxon>Geoglossales</taxon>
        <taxon>Geoglossaceae</taxon>
        <taxon>Glutinoglossum</taxon>
    </lineage>
</organism>
<evidence type="ECO:0000256" key="14">
    <source>
        <dbReference type="RuleBase" id="RU003719"/>
    </source>
</evidence>
<evidence type="ECO:0000256" key="4">
    <source>
        <dbReference type="ARBA" id="ARBA00013001"/>
    </source>
</evidence>
<dbReference type="InterPro" id="IPR006139">
    <property type="entry name" value="D-isomer_2_OHA_DH_cat_dom"/>
</dbReference>
<comment type="catalytic activity">
    <reaction evidence="12">
        <text>(R)-2-hydroxyglutarate + NAD(+) = 2-oxoglutarate + NADH + H(+)</text>
        <dbReference type="Rhea" id="RHEA:49612"/>
        <dbReference type="ChEBI" id="CHEBI:15378"/>
        <dbReference type="ChEBI" id="CHEBI:15801"/>
        <dbReference type="ChEBI" id="CHEBI:16810"/>
        <dbReference type="ChEBI" id="CHEBI:57540"/>
        <dbReference type="ChEBI" id="CHEBI:57945"/>
        <dbReference type="EC" id="1.1.1.399"/>
    </reaction>
</comment>
<name>A0A9P8I4W8_9PEZI</name>
<keyword evidence="7" id="KW-0028">Amino-acid biosynthesis</keyword>
<dbReference type="PROSITE" id="PS00671">
    <property type="entry name" value="D_2_HYDROXYACID_DH_3"/>
    <property type="match status" value="1"/>
</dbReference>
<evidence type="ECO:0000256" key="3">
    <source>
        <dbReference type="ARBA" id="ARBA00005854"/>
    </source>
</evidence>
<keyword evidence="18" id="KW-1185">Reference proteome</keyword>
<dbReference type="Proteomes" id="UP000698800">
    <property type="component" value="Unassembled WGS sequence"/>
</dbReference>
<dbReference type="NCBIfam" id="NF008759">
    <property type="entry name" value="PRK11790.1"/>
    <property type="match status" value="1"/>
</dbReference>
<dbReference type="FunFam" id="3.30.70.260:FF:000036">
    <property type="entry name" value="D-3-phosphoglycerate dehydrogenase"/>
    <property type="match status" value="1"/>
</dbReference>
<evidence type="ECO:0000256" key="5">
    <source>
        <dbReference type="ARBA" id="ARBA00013143"/>
    </source>
</evidence>